<organism evidence="2 3">
    <name type="scientific">Stylonychia lemnae</name>
    <name type="common">Ciliate</name>
    <dbReference type="NCBI Taxonomy" id="5949"/>
    <lineage>
        <taxon>Eukaryota</taxon>
        <taxon>Sar</taxon>
        <taxon>Alveolata</taxon>
        <taxon>Ciliophora</taxon>
        <taxon>Intramacronucleata</taxon>
        <taxon>Spirotrichea</taxon>
        <taxon>Stichotrichia</taxon>
        <taxon>Sporadotrichida</taxon>
        <taxon>Oxytrichidae</taxon>
        <taxon>Stylonychinae</taxon>
        <taxon>Stylonychia</taxon>
    </lineage>
</organism>
<dbReference type="InterPro" id="IPR036770">
    <property type="entry name" value="Ankyrin_rpt-contain_sf"/>
</dbReference>
<name>A0A078ASW8_STYLE</name>
<evidence type="ECO:0000313" key="2">
    <source>
        <dbReference type="EMBL" id="CDW84307.1"/>
    </source>
</evidence>
<feature type="compositionally biased region" description="Polar residues" evidence="1">
    <location>
        <begin position="35"/>
        <end position="52"/>
    </location>
</feature>
<gene>
    <name evidence="2" type="primary">Contig14051.g14981</name>
    <name evidence="2" type="ORF">STYLEM_13367</name>
</gene>
<dbReference type="SMART" id="SM00248">
    <property type="entry name" value="ANK"/>
    <property type="match status" value="3"/>
</dbReference>
<keyword evidence="3" id="KW-1185">Reference proteome</keyword>
<dbReference type="AlphaFoldDB" id="A0A078ASW8"/>
<proteinExistence type="predicted"/>
<dbReference type="InterPro" id="IPR002110">
    <property type="entry name" value="Ankyrin_rpt"/>
</dbReference>
<evidence type="ECO:0008006" key="4">
    <source>
        <dbReference type="Google" id="ProtNLM"/>
    </source>
</evidence>
<evidence type="ECO:0000256" key="1">
    <source>
        <dbReference type="SAM" id="MobiDB-lite"/>
    </source>
</evidence>
<evidence type="ECO:0000313" key="3">
    <source>
        <dbReference type="Proteomes" id="UP000039865"/>
    </source>
</evidence>
<feature type="compositionally biased region" description="Polar residues" evidence="1">
    <location>
        <begin position="1"/>
        <end position="14"/>
    </location>
</feature>
<dbReference type="SUPFAM" id="SSF48403">
    <property type="entry name" value="Ankyrin repeat"/>
    <property type="match status" value="1"/>
</dbReference>
<accession>A0A078ASW8</accession>
<dbReference type="InParanoid" id="A0A078ASW8"/>
<dbReference type="Proteomes" id="UP000039865">
    <property type="component" value="Unassembled WGS sequence"/>
</dbReference>
<sequence length="822" mass="95886">MGCCQQINSGQNQPKPIRPTNHKPIKALQQGDGQGRQSKQIAETGPKFTTNAERLNAANSNQGGRKSRNDQDNNVNNCEDIEIVMVDMKNIPQDVGKLMMQSDFSRNYRPPSARSSAKGSFYSNMDFSHINLPVQLKTYHEILQMIVKGETSKVIELIQEQKFNEIVGIRGLNLTIEDIEFENGQVETIMWNPLHFAIYYQNFELVQYFIKDLKINMGVTGPKSKADLEKDAFNIDRYPEDKIMSLLLAYDRRDQQILKYLLDEGYKIWPSKCINNLLSDRLNNDIQDWFNNSNHQGGNSIDMEKMWTNLIQVILRSKTAHSFYGSLSIKKRKEWLYEFLHSLEQQPEQIIATYYQEFTLQPYTGFFLTFLLFEELSENLQLVQKVFQNANDFDIISFIITKQIGDPSEYYDINKVNKLKDKLSSEVGAILGKFINNIIRVSQELNASEFIKQSNTMLLEIANKPDSTIFEFQTLFEQLKEYNYLVQIQMMQVKGLDQQLALFKTESYVDKFQQQMSQQLQDQLQGETEGSAKWNPMTFAIYQGNLELIKYLAKHSICNMKKLLKIPGATSSPQINKVFPLYVSIQKNHQKMFQYFWNDLGFLWDEDAFDNIFKLIAKKDFSEYLPIIFETQTLQTIFAAMSYQYKFTFMQHILQLKREFLEEINTQLMQEQANENDEAEEILLNRKMQIDHFFMKVNEQLTKQPYSLHFYLSFSKELIKSAEEIYQQMDECLEIMRKTQKLIKDSDIQVFLHYTPDVAVQIVNDLIDEPTSNIQGQMNSISNAIDKETKNIAMRIKKCPNYKHYKQAVAAQASQVALPRIQ</sequence>
<protein>
    <recommendedName>
        <fullName evidence="4">Ankyrin repeat-containing protein</fullName>
    </recommendedName>
</protein>
<feature type="region of interest" description="Disordered" evidence="1">
    <location>
        <begin position="1"/>
        <end position="52"/>
    </location>
</feature>
<dbReference type="EMBL" id="CCKQ01012688">
    <property type="protein sequence ID" value="CDW84307.1"/>
    <property type="molecule type" value="Genomic_DNA"/>
</dbReference>
<reference evidence="2 3" key="1">
    <citation type="submission" date="2014-06" db="EMBL/GenBank/DDBJ databases">
        <authorList>
            <person name="Swart Estienne"/>
        </authorList>
    </citation>
    <scope>NUCLEOTIDE SEQUENCE [LARGE SCALE GENOMIC DNA]</scope>
    <source>
        <strain evidence="2 3">130c</strain>
    </source>
</reference>